<evidence type="ECO:0000256" key="1">
    <source>
        <dbReference type="ARBA" id="ARBA00022723"/>
    </source>
</evidence>
<dbReference type="InterPro" id="IPR029068">
    <property type="entry name" value="Glyas_Bleomycin-R_OHBP_Dase"/>
</dbReference>
<dbReference type="RefSeq" id="WP_142506261.1">
    <property type="nucleotide sequence ID" value="NZ_FXTI01000009.1"/>
</dbReference>
<dbReference type="EMBL" id="FXTI01000009">
    <property type="protein sequence ID" value="SMO84268.1"/>
    <property type="molecule type" value="Genomic_DNA"/>
</dbReference>
<gene>
    <name evidence="3" type="ORF">SAMN06264849_109128</name>
</gene>
<dbReference type="Proteomes" id="UP000315636">
    <property type="component" value="Unassembled WGS sequence"/>
</dbReference>
<keyword evidence="4" id="KW-1185">Reference proteome</keyword>
<dbReference type="OrthoDB" id="375220at2"/>
<dbReference type="InterPro" id="IPR004360">
    <property type="entry name" value="Glyas_Fos-R_dOase_dom"/>
</dbReference>
<keyword evidence="1" id="KW-0479">Metal-binding</keyword>
<name>A0A521EK21_9BACL</name>
<dbReference type="AlphaFoldDB" id="A0A521EK21"/>
<evidence type="ECO:0000313" key="3">
    <source>
        <dbReference type="EMBL" id="SMO84268.1"/>
    </source>
</evidence>
<organism evidence="3 4">
    <name type="scientific">Melghirimyces algeriensis</name>
    <dbReference type="NCBI Taxonomy" id="910412"/>
    <lineage>
        <taxon>Bacteria</taxon>
        <taxon>Bacillati</taxon>
        <taxon>Bacillota</taxon>
        <taxon>Bacilli</taxon>
        <taxon>Bacillales</taxon>
        <taxon>Thermoactinomycetaceae</taxon>
        <taxon>Melghirimyces</taxon>
    </lineage>
</organism>
<dbReference type="PANTHER" id="PTHR36113">
    <property type="entry name" value="LYASE, PUTATIVE-RELATED-RELATED"/>
    <property type="match status" value="1"/>
</dbReference>
<keyword evidence="3" id="KW-0808">Transferase</keyword>
<accession>A0A521EK21</accession>
<dbReference type="SUPFAM" id="SSF54593">
    <property type="entry name" value="Glyoxalase/Bleomycin resistance protein/Dihydroxybiphenyl dioxygenase"/>
    <property type="match status" value="1"/>
</dbReference>
<feature type="domain" description="VOC" evidence="2">
    <location>
        <begin position="5"/>
        <end position="120"/>
    </location>
</feature>
<dbReference type="PANTHER" id="PTHR36113:SF6">
    <property type="entry name" value="FOSFOMYCIN RESISTANCE PROTEIN FOSX"/>
    <property type="match status" value="1"/>
</dbReference>
<dbReference type="GO" id="GO:0046872">
    <property type="term" value="F:metal ion binding"/>
    <property type="evidence" value="ECO:0007669"/>
    <property type="project" value="UniProtKB-KW"/>
</dbReference>
<dbReference type="InterPro" id="IPR037523">
    <property type="entry name" value="VOC_core"/>
</dbReference>
<proteinExistence type="predicted"/>
<sequence length="130" mass="15128">MNVSGFNHITIRVSRLETSLAFYRDILKMNLVHQGRTDVYLEWGTAWICLIETDERKKGSKRGPGVDHIAFSIQEKDFDQAVEQLLRYEIPILRGPVERGGGRVVNFLDPDQIQLELNTGNLYTRMKHWR</sequence>
<dbReference type="GO" id="GO:0016740">
    <property type="term" value="F:transferase activity"/>
    <property type="evidence" value="ECO:0007669"/>
    <property type="project" value="UniProtKB-KW"/>
</dbReference>
<protein>
    <submittedName>
        <fullName evidence="3">Metallothiol transferase</fullName>
    </submittedName>
</protein>
<dbReference type="Pfam" id="PF00903">
    <property type="entry name" value="Glyoxalase"/>
    <property type="match status" value="1"/>
</dbReference>
<dbReference type="Gene3D" id="3.10.180.10">
    <property type="entry name" value="2,3-Dihydroxybiphenyl 1,2-Dioxygenase, domain 1"/>
    <property type="match status" value="1"/>
</dbReference>
<evidence type="ECO:0000259" key="2">
    <source>
        <dbReference type="PROSITE" id="PS51819"/>
    </source>
</evidence>
<reference evidence="3 4" key="1">
    <citation type="submission" date="2017-05" db="EMBL/GenBank/DDBJ databases">
        <authorList>
            <person name="Varghese N."/>
            <person name="Submissions S."/>
        </authorList>
    </citation>
    <scope>NUCLEOTIDE SEQUENCE [LARGE SCALE GENOMIC DNA]</scope>
    <source>
        <strain evidence="3 4">DSM 45474</strain>
    </source>
</reference>
<dbReference type="PROSITE" id="PS51819">
    <property type="entry name" value="VOC"/>
    <property type="match status" value="1"/>
</dbReference>
<evidence type="ECO:0000313" key="4">
    <source>
        <dbReference type="Proteomes" id="UP000315636"/>
    </source>
</evidence>
<dbReference type="InterPro" id="IPR051332">
    <property type="entry name" value="Fosfomycin_Res_Enzymes"/>
</dbReference>